<protein>
    <submittedName>
        <fullName evidence="1">Chaperone TorD involved in molybdoenzyme TorA maturation</fullName>
    </submittedName>
</protein>
<dbReference type="STRING" id="1122938.SAMN05660772_00195"/>
<reference evidence="2" key="1">
    <citation type="submission" date="2017-04" db="EMBL/GenBank/DDBJ databases">
        <authorList>
            <person name="Varghese N."/>
            <person name="Submissions S."/>
        </authorList>
    </citation>
    <scope>NUCLEOTIDE SEQUENCE [LARGE SCALE GENOMIC DNA]</scope>
    <source>
        <strain evidence="2">DSM 23072</strain>
    </source>
</reference>
<dbReference type="Gene3D" id="1.10.3480.10">
    <property type="entry name" value="TorD-like"/>
    <property type="match status" value="1"/>
</dbReference>
<dbReference type="PANTHER" id="PTHR34227">
    <property type="entry name" value="CHAPERONE PROTEIN YCDY"/>
    <property type="match status" value="1"/>
</dbReference>
<gene>
    <name evidence="1" type="ORF">SAMN05660772_00195</name>
</gene>
<dbReference type="InterPro" id="IPR036411">
    <property type="entry name" value="TorD-like_sf"/>
</dbReference>
<dbReference type="Proteomes" id="UP000192408">
    <property type="component" value="Unassembled WGS sequence"/>
</dbReference>
<dbReference type="EMBL" id="FWWV01000001">
    <property type="protein sequence ID" value="SMB78643.1"/>
    <property type="molecule type" value="Genomic_DNA"/>
</dbReference>
<dbReference type="PANTHER" id="PTHR34227:SF12">
    <property type="entry name" value="CHAPERONE PROTEIN YCDY"/>
    <property type="match status" value="1"/>
</dbReference>
<evidence type="ECO:0000313" key="1">
    <source>
        <dbReference type="EMBL" id="SMB78643.1"/>
    </source>
</evidence>
<dbReference type="SUPFAM" id="SSF89155">
    <property type="entry name" value="TorD-like"/>
    <property type="match status" value="1"/>
</dbReference>
<proteinExistence type="predicted"/>
<organism evidence="1 2">
    <name type="scientific">Pasteurella testudinis DSM 23072</name>
    <dbReference type="NCBI Taxonomy" id="1122938"/>
    <lineage>
        <taxon>Bacteria</taxon>
        <taxon>Pseudomonadati</taxon>
        <taxon>Pseudomonadota</taxon>
        <taxon>Gammaproteobacteria</taxon>
        <taxon>Pasteurellales</taxon>
        <taxon>Pasteurellaceae</taxon>
        <taxon>Pasteurella</taxon>
    </lineage>
</organism>
<dbReference type="InterPro" id="IPR026269">
    <property type="entry name" value="DmsD-type"/>
</dbReference>
<sequence>MLVLYPNFIHKEPIGTIMTTTNTINDFSMLCRLFGNLFYRAPQDEVIAPIFTWLQQGNLTALWALAADPQSEKALQQLQSAVAVEQLAADYQALFADNGAVSTQISAYSDNLSDFVAFRQLRAMPELPQADHVAHLLLTASWLEDHADSLAAQQELFERFLLPVMGKFLGKVEAHDQGFYRAAAQLCRDALSAMADELEEDGEEE</sequence>
<accession>A0A1W1UC73</accession>
<dbReference type="PIRSF" id="PIRSF004690">
    <property type="entry name" value="DmsD"/>
    <property type="match status" value="1"/>
</dbReference>
<name>A0A1W1UC73_9PAST</name>
<dbReference type="InterPro" id="IPR050289">
    <property type="entry name" value="TorD/DmsD_chaperones"/>
</dbReference>
<keyword evidence="2" id="KW-1185">Reference proteome</keyword>
<evidence type="ECO:0000313" key="2">
    <source>
        <dbReference type="Proteomes" id="UP000192408"/>
    </source>
</evidence>
<dbReference type="AlphaFoldDB" id="A0A1W1UC73"/>